<dbReference type="PROSITE" id="PS50888">
    <property type="entry name" value="BHLH"/>
    <property type="match status" value="1"/>
</dbReference>
<dbReference type="InterPro" id="IPR011598">
    <property type="entry name" value="bHLH_dom"/>
</dbReference>
<keyword evidence="3" id="KW-0217">Developmental protein</keyword>
<dbReference type="GO" id="GO:0061564">
    <property type="term" value="P:axon development"/>
    <property type="evidence" value="ECO:0007669"/>
    <property type="project" value="TreeGrafter"/>
</dbReference>
<sequence length="239" mass="27322">NEEQSAPCSLLKGTRNQHSRILDFSSACKRMTPRSTCGSTEKGDTFKCKDVPKDQQIQKNRDVDLAGDSGVQEYQSTRGEESVRTKRVKKRLSLKSNRQRGNRRATANNRERHRMHKLNSALDSLRNVLPTFPDDAKMTKIETLRFAHNYIWALSETLRIADHVRQMSCHGRDQERGAVPSPSLDMRFGSSSACAAKWHSASSAPNWHESRSYYNTDFFLQEFTSSLQDNRTFRCSGEM</sequence>
<dbReference type="EMBL" id="SRMA01027338">
    <property type="protein sequence ID" value="TRY54872.1"/>
    <property type="molecule type" value="Genomic_DNA"/>
</dbReference>
<dbReference type="Pfam" id="PF00010">
    <property type="entry name" value="HLH"/>
    <property type="match status" value="1"/>
</dbReference>
<dbReference type="GO" id="GO:0000981">
    <property type="term" value="F:DNA-binding transcription factor activity, RNA polymerase II-specific"/>
    <property type="evidence" value="ECO:0007669"/>
    <property type="project" value="TreeGrafter"/>
</dbReference>
<keyword evidence="4" id="KW-0221">Differentiation</keyword>
<gene>
    <name evidence="12" type="ORF">DNTS_010990</name>
</gene>
<evidence type="ECO:0000259" key="11">
    <source>
        <dbReference type="PROSITE" id="PS50888"/>
    </source>
</evidence>
<evidence type="ECO:0000256" key="1">
    <source>
        <dbReference type="ARBA" id="ARBA00004123"/>
    </source>
</evidence>
<dbReference type="InterPro" id="IPR050359">
    <property type="entry name" value="bHLH_transcription_factors"/>
</dbReference>
<keyword evidence="6" id="KW-0805">Transcription regulation</keyword>
<dbReference type="GO" id="GO:0046983">
    <property type="term" value="F:protein dimerization activity"/>
    <property type="evidence" value="ECO:0007669"/>
    <property type="project" value="InterPro"/>
</dbReference>
<proteinExistence type="predicted"/>
<dbReference type="GO" id="GO:0030900">
    <property type="term" value="P:forebrain development"/>
    <property type="evidence" value="ECO:0007669"/>
    <property type="project" value="TreeGrafter"/>
</dbReference>
<protein>
    <recommendedName>
        <fullName evidence="11">BHLH domain-containing protein</fullName>
    </recommendedName>
</protein>
<evidence type="ECO:0000256" key="7">
    <source>
        <dbReference type="ARBA" id="ARBA00023125"/>
    </source>
</evidence>
<evidence type="ECO:0000256" key="5">
    <source>
        <dbReference type="ARBA" id="ARBA00022902"/>
    </source>
</evidence>
<dbReference type="PANTHER" id="PTHR19290:SF171">
    <property type="entry name" value="NEUROGENIN-2"/>
    <property type="match status" value="1"/>
</dbReference>
<dbReference type="OrthoDB" id="5969565at2759"/>
<dbReference type="SMART" id="SM00353">
    <property type="entry name" value="HLH"/>
    <property type="match status" value="1"/>
</dbReference>
<keyword evidence="13" id="KW-1185">Reference proteome</keyword>
<dbReference type="GO" id="GO:0005634">
    <property type="term" value="C:nucleus"/>
    <property type="evidence" value="ECO:0007669"/>
    <property type="project" value="UniProtKB-SubCell"/>
</dbReference>
<dbReference type="PANTHER" id="PTHR19290">
    <property type="entry name" value="BASIC HELIX-LOOP-HELIX PROTEIN NEUROGENIN-RELATED"/>
    <property type="match status" value="1"/>
</dbReference>
<evidence type="ECO:0000313" key="12">
    <source>
        <dbReference type="EMBL" id="TRY54872.1"/>
    </source>
</evidence>
<dbReference type="GO" id="GO:0070888">
    <property type="term" value="F:E-box binding"/>
    <property type="evidence" value="ECO:0007669"/>
    <property type="project" value="TreeGrafter"/>
</dbReference>
<accession>A0A553MNW2</accession>
<dbReference type="GO" id="GO:0045944">
    <property type="term" value="P:positive regulation of transcription by RNA polymerase II"/>
    <property type="evidence" value="ECO:0007669"/>
    <property type="project" value="TreeGrafter"/>
</dbReference>
<organism evidence="12 13">
    <name type="scientific">Danionella cerebrum</name>
    <dbReference type="NCBI Taxonomy" id="2873325"/>
    <lineage>
        <taxon>Eukaryota</taxon>
        <taxon>Metazoa</taxon>
        <taxon>Chordata</taxon>
        <taxon>Craniata</taxon>
        <taxon>Vertebrata</taxon>
        <taxon>Euteleostomi</taxon>
        <taxon>Actinopterygii</taxon>
        <taxon>Neopterygii</taxon>
        <taxon>Teleostei</taxon>
        <taxon>Ostariophysi</taxon>
        <taxon>Cypriniformes</taxon>
        <taxon>Danionidae</taxon>
        <taxon>Danioninae</taxon>
        <taxon>Danionella</taxon>
    </lineage>
</organism>
<keyword evidence="7" id="KW-0238">DNA-binding</keyword>
<feature type="non-terminal residue" evidence="12">
    <location>
        <position position="1"/>
    </location>
</feature>
<evidence type="ECO:0000256" key="3">
    <source>
        <dbReference type="ARBA" id="ARBA00022473"/>
    </source>
</evidence>
<evidence type="ECO:0000256" key="2">
    <source>
        <dbReference type="ARBA" id="ARBA00011571"/>
    </source>
</evidence>
<comment type="subunit">
    <text evidence="2">Efficient DNA binding requires dimerization with another bHLH protein.</text>
</comment>
<evidence type="ECO:0000313" key="13">
    <source>
        <dbReference type="Proteomes" id="UP000316079"/>
    </source>
</evidence>
<dbReference type="GO" id="GO:0007423">
    <property type="term" value="P:sensory organ development"/>
    <property type="evidence" value="ECO:0007669"/>
    <property type="project" value="TreeGrafter"/>
</dbReference>
<evidence type="ECO:0000256" key="9">
    <source>
        <dbReference type="ARBA" id="ARBA00023242"/>
    </source>
</evidence>
<feature type="compositionally biased region" description="Basic residues" evidence="10">
    <location>
        <begin position="85"/>
        <end position="103"/>
    </location>
</feature>
<reference evidence="12 13" key="1">
    <citation type="journal article" date="2019" name="Sci. Data">
        <title>Hybrid genome assembly and annotation of Danionella translucida.</title>
        <authorList>
            <person name="Kadobianskyi M."/>
            <person name="Schulze L."/>
            <person name="Schuelke M."/>
            <person name="Judkewitz B."/>
        </authorList>
    </citation>
    <scope>NUCLEOTIDE SEQUENCE [LARGE SCALE GENOMIC DNA]</scope>
    <source>
        <strain evidence="12 13">Bolton</strain>
    </source>
</reference>
<evidence type="ECO:0000256" key="4">
    <source>
        <dbReference type="ARBA" id="ARBA00022782"/>
    </source>
</evidence>
<dbReference type="FunFam" id="4.10.280.10:FF:000006">
    <property type="entry name" value="Neurogenic differentiation factor"/>
    <property type="match status" value="1"/>
</dbReference>
<keyword evidence="5" id="KW-0524">Neurogenesis</keyword>
<keyword evidence="9" id="KW-0539">Nucleus</keyword>
<dbReference type="AlphaFoldDB" id="A0A553MNW2"/>
<dbReference type="Gene3D" id="4.10.280.10">
    <property type="entry name" value="Helix-loop-helix DNA-binding domain"/>
    <property type="match status" value="1"/>
</dbReference>
<keyword evidence="8" id="KW-0804">Transcription</keyword>
<name>A0A553MNW2_9TELE</name>
<dbReference type="STRING" id="623744.A0A553MNW2"/>
<dbReference type="InterPro" id="IPR036638">
    <property type="entry name" value="HLH_DNA-bd_sf"/>
</dbReference>
<evidence type="ECO:0000256" key="8">
    <source>
        <dbReference type="ARBA" id="ARBA00023163"/>
    </source>
</evidence>
<comment type="subcellular location">
    <subcellularLocation>
        <location evidence="1">Nucleus</location>
    </subcellularLocation>
</comment>
<dbReference type="Proteomes" id="UP000316079">
    <property type="component" value="Unassembled WGS sequence"/>
</dbReference>
<feature type="region of interest" description="Disordered" evidence="10">
    <location>
        <begin position="66"/>
        <end position="108"/>
    </location>
</feature>
<dbReference type="SUPFAM" id="SSF47459">
    <property type="entry name" value="HLH, helix-loop-helix DNA-binding domain"/>
    <property type="match status" value="1"/>
</dbReference>
<evidence type="ECO:0000256" key="10">
    <source>
        <dbReference type="SAM" id="MobiDB-lite"/>
    </source>
</evidence>
<comment type="caution">
    <text evidence="12">The sequence shown here is derived from an EMBL/GenBank/DDBJ whole genome shotgun (WGS) entry which is preliminary data.</text>
</comment>
<evidence type="ECO:0000256" key="6">
    <source>
        <dbReference type="ARBA" id="ARBA00023015"/>
    </source>
</evidence>
<feature type="domain" description="BHLH" evidence="11">
    <location>
        <begin position="102"/>
        <end position="154"/>
    </location>
</feature>